<keyword evidence="1" id="KW-0812">Transmembrane</keyword>
<dbReference type="EMBL" id="BTSY01000305">
    <property type="protein sequence ID" value="GMT37862.1"/>
    <property type="molecule type" value="Genomic_DNA"/>
</dbReference>
<reference evidence="3" key="1">
    <citation type="submission" date="2023-10" db="EMBL/GenBank/DDBJ databases">
        <title>Genome assembly of Pristionchus species.</title>
        <authorList>
            <person name="Yoshida K."/>
            <person name="Sommer R.J."/>
        </authorList>
    </citation>
    <scope>NUCLEOTIDE SEQUENCE</scope>
    <source>
        <strain evidence="3">RS5133</strain>
    </source>
</reference>
<keyword evidence="4" id="KW-1185">Reference proteome</keyword>
<keyword evidence="1" id="KW-1133">Transmembrane helix</keyword>
<comment type="caution">
    <text evidence="3">The sequence shown here is derived from an EMBL/GenBank/DDBJ whole genome shotgun (WGS) entry which is preliminary data.</text>
</comment>
<sequence>IECSVRIDRSYPQHMYASNRLFITTTLFVLLPTFFFLWPFLLASPVFIAEMVDVSRKIEQIDNWRREAFYFSSSDQMGVVISRALELLLALAKAETTAQHLKTAADSLQWDRNRSF</sequence>
<dbReference type="Proteomes" id="UP001432322">
    <property type="component" value="Unassembled WGS sequence"/>
</dbReference>
<accession>A0AAV5X2W2</accession>
<gene>
    <name evidence="3" type="ORF">PFISCL1PPCAC_29159</name>
    <name evidence="2" type="ORF">PFISCL1PPCAC_2955</name>
</gene>
<feature type="transmembrane region" description="Helical" evidence="1">
    <location>
        <begin position="21"/>
        <end position="41"/>
    </location>
</feature>
<keyword evidence="1" id="KW-0472">Membrane</keyword>
<name>A0AAV5X2W2_9BILA</name>
<evidence type="ECO:0000313" key="4">
    <source>
        <dbReference type="Proteomes" id="UP001432322"/>
    </source>
</evidence>
<feature type="non-terminal residue" evidence="3">
    <location>
        <position position="116"/>
    </location>
</feature>
<dbReference type="EMBL" id="BTSY01000001">
    <property type="protein sequence ID" value="GMT11658.1"/>
    <property type="molecule type" value="Genomic_DNA"/>
</dbReference>
<protein>
    <submittedName>
        <fullName evidence="3">Uncharacterized protein</fullName>
    </submittedName>
</protein>
<evidence type="ECO:0000313" key="2">
    <source>
        <dbReference type="EMBL" id="GMT11658.1"/>
    </source>
</evidence>
<organism evidence="3 4">
    <name type="scientific">Pristionchus fissidentatus</name>
    <dbReference type="NCBI Taxonomy" id="1538716"/>
    <lineage>
        <taxon>Eukaryota</taxon>
        <taxon>Metazoa</taxon>
        <taxon>Ecdysozoa</taxon>
        <taxon>Nematoda</taxon>
        <taxon>Chromadorea</taxon>
        <taxon>Rhabditida</taxon>
        <taxon>Rhabditina</taxon>
        <taxon>Diplogasteromorpha</taxon>
        <taxon>Diplogasteroidea</taxon>
        <taxon>Neodiplogasteridae</taxon>
        <taxon>Pristionchus</taxon>
    </lineage>
</organism>
<feature type="non-terminal residue" evidence="3">
    <location>
        <position position="1"/>
    </location>
</feature>
<evidence type="ECO:0000256" key="1">
    <source>
        <dbReference type="SAM" id="Phobius"/>
    </source>
</evidence>
<proteinExistence type="predicted"/>
<evidence type="ECO:0000313" key="3">
    <source>
        <dbReference type="EMBL" id="GMT37862.1"/>
    </source>
</evidence>
<dbReference type="AlphaFoldDB" id="A0AAV5X2W2"/>